<dbReference type="Gene3D" id="3.40.50.10810">
    <property type="entry name" value="Tandem AAA-ATPase domain"/>
    <property type="match status" value="1"/>
</dbReference>
<evidence type="ECO:0000313" key="15">
    <source>
        <dbReference type="RefSeq" id="XP_034250354.1"/>
    </source>
</evidence>
<dbReference type="PROSITE" id="PS51194">
    <property type="entry name" value="HELICASE_CTER"/>
    <property type="match status" value="1"/>
</dbReference>
<dbReference type="GO" id="GO:0051301">
    <property type="term" value="P:cell division"/>
    <property type="evidence" value="ECO:0007669"/>
    <property type="project" value="UniProtKB-KW"/>
</dbReference>
<dbReference type="CDD" id="cd18793">
    <property type="entry name" value="SF2_C_SNF"/>
    <property type="match status" value="1"/>
</dbReference>
<dbReference type="SUPFAM" id="SSF52540">
    <property type="entry name" value="P-loop containing nucleoside triphosphate hydrolases"/>
    <property type="match status" value="2"/>
</dbReference>
<evidence type="ECO:0000256" key="8">
    <source>
        <dbReference type="ARBA" id="ARBA00024776"/>
    </source>
</evidence>
<dbReference type="Pfam" id="PF00271">
    <property type="entry name" value="Helicase_C"/>
    <property type="match status" value="1"/>
</dbReference>
<comment type="function">
    <text evidence="8">Involved in mitotic DNA repair and meiotic recombination. Functions in the recombinational DNA repair pathway. Essential for interhomolog gene conversion (GC), but may have a less important role in intersister GC than spn-A/Rad51. In the presence of DNA, spn-A/Rad51 enhances the ATPase activity of okr/Rad54.</text>
</comment>
<dbReference type="OrthoDB" id="413460at2759"/>
<feature type="compositionally biased region" description="Polar residues" evidence="10">
    <location>
        <begin position="38"/>
        <end position="58"/>
    </location>
</feature>
<feature type="domain" description="Helicase C-terminal" evidence="12">
    <location>
        <begin position="629"/>
        <end position="790"/>
    </location>
</feature>
<dbReference type="RefSeq" id="XP_034250353.1">
    <property type="nucleotide sequence ID" value="XM_034394462.1"/>
</dbReference>
<sequence>MRRSAAPSSRHGLLGRPPGTNENSFPSSSKSNILSSSPVLQKPSSTNYQTSVPASSNGALAIRSTASVLSLLGQLKRPNSQASPPDQETRQEKCGEQRIGNNAGTLEVPAPSSSVGNDSVSTKRIFRVVWGKPSSKKHKTWEGDGTLEVGEKTATLMDEEGKVLGRATQVKTDLLEEGSRMKVGGKEVELIDLLSGPVINNEVVPTTTSSKRAASEPADDLPSTSWKKPKKKTTHSLVKFTTEGCDALVLPSPSNDHQWTFNPRKLPVTQVAVDSFLSRVLRPHQKEGVTFLYECVMGMKNSQYFGSILADEMGLGKTLQTITLLWTLLRKGPYGGYPVVRRALVVSPSSLVLNWQKEFDRWLGKHRLRTFAVDQKNKVTEFARLTQIPIMLISYEMLMRNFDDISQIKFDILVCDEGHRLKNNNIRTSVLLNQLEIKARVLLTGTPIQNDLQEFYALVDFVNPGILGSAQEFRKKFEEPIVASRQPNCTNDEQVLGDERALELNSRTSCFILRRTQAVINQYLPTKTEIVVFIKPVPIQRNLCRAALDWWENRDRNPGSGDVCHLGVMTALKKICNHPALIKCENLFEDDPDDDTGSYQESLLQELSNFYNGYEGGNVAVHHSAKLTVVRRLMEHTLGLGERMVLVSYFTQTLDLLASLCDEMGLRYCRLDGSTPSTQRTAIVDEFNATYSQSVIFLLSARAGGVGLNLVGASRLVLFDSDWNPASDAQAMSRIWRDGQRKSVYIYRLLTCGTIEEKIFQRQLSKAGLSGAVVDPQKRSKIKLSKEELKDLFTFHSGEESITHCSLNCNCDGSGSVPSPGDSSFSDDKENELDDDERDCQLRLGSKSKHDQNEQGDLRMNQLFQWQHHGPPFVNNAVQLLGLLQASDLLAFMFVSPPSTEPHA</sequence>
<dbReference type="Proteomes" id="UP000515158">
    <property type="component" value="Unplaced"/>
</dbReference>
<dbReference type="InterPro" id="IPR014001">
    <property type="entry name" value="Helicase_ATP-bd"/>
</dbReference>
<feature type="region of interest" description="Disordered" evidence="10">
    <location>
        <begin position="75"/>
        <end position="118"/>
    </location>
</feature>
<dbReference type="GO" id="GO:0005634">
    <property type="term" value="C:nucleus"/>
    <property type="evidence" value="ECO:0007669"/>
    <property type="project" value="TreeGrafter"/>
</dbReference>
<dbReference type="Gene3D" id="3.40.50.300">
    <property type="entry name" value="P-loop containing nucleotide triphosphate hydrolases"/>
    <property type="match status" value="1"/>
</dbReference>
<dbReference type="InterPro" id="IPR000330">
    <property type="entry name" value="SNF2_N"/>
</dbReference>
<dbReference type="PANTHER" id="PTHR45629:SF7">
    <property type="entry name" value="DNA EXCISION REPAIR PROTEIN ERCC-6-RELATED"/>
    <property type="match status" value="1"/>
</dbReference>
<evidence type="ECO:0000256" key="6">
    <source>
        <dbReference type="ARBA" id="ARBA00023254"/>
    </source>
</evidence>
<feature type="region of interest" description="Disordered" evidence="10">
    <location>
        <begin position="205"/>
        <end position="233"/>
    </location>
</feature>
<keyword evidence="4" id="KW-0498">Mitosis</keyword>
<dbReference type="SMART" id="SM00490">
    <property type="entry name" value="HELICc"/>
    <property type="match status" value="1"/>
</dbReference>
<feature type="region of interest" description="Disordered" evidence="10">
    <location>
        <begin position="817"/>
        <end position="836"/>
    </location>
</feature>
<organism evidence="14">
    <name type="scientific">Thrips palmi</name>
    <name type="common">Melon thrips</name>
    <dbReference type="NCBI Taxonomy" id="161013"/>
    <lineage>
        <taxon>Eukaryota</taxon>
        <taxon>Metazoa</taxon>
        <taxon>Ecdysozoa</taxon>
        <taxon>Arthropoda</taxon>
        <taxon>Hexapoda</taxon>
        <taxon>Insecta</taxon>
        <taxon>Pterygota</taxon>
        <taxon>Neoptera</taxon>
        <taxon>Paraneoptera</taxon>
        <taxon>Thysanoptera</taxon>
        <taxon>Terebrantia</taxon>
        <taxon>Thripoidea</taxon>
        <taxon>Thripidae</taxon>
        <taxon>Thrips</taxon>
    </lineage>
</organism>
<dbReference type="InterPro" id="IPR050496">
    <property type="entry name" value="SNF2_RAD54_helicase_repair"/>
</dbReference>
<dbReference type="InterPro" id="IPR027417">
    <property type="entry name" value="P-loop_NTPase"/>
</dbReference>
<evidence type="ECO:0000256" key="2">
    <source>
        <dbReference type="ARBA" id="ARBA00015341"/>
    </source>
</evidence>
<keyword evidence="13" id="KW-1185">Reference proteome</keyword>
<dbReference type="FunFam" id="3.40.50.10810:FF:000020">
    <property type="entry name" value="DNA repair and recombination protein RAD54B"/>
    <property type="match status" value="1"/>
</dbReference>
<proteinExistence type="predicted"/>
<dbReference type="GO" id="GO:0016787">
    <property type="term" value="F:hydrolase activity"/>
    <property type="evidence" value="ECO:0007669"/>
    <property type="project" value="UniProtKB-KW"/>
</dbReference>
<dbReference type="GO" id="GO:0000724">
    <property type="term" value="P:double-strand break repair via homologous recombination"/>
    <property type="evidence" value="ECO:0007669"/>
    <property type="project" value="TreeGrafter"/>
</dbReference>
<feature type="compositionally biased region" description="Polar residues" evidence="10">
    <location>
        <begin position="77"/>
        <end position="86"/>
    </location>
</feature>
<dbReference type="Gene3D" id="1.20.120.850">
    <property type="entry name" value="SWI2/SNF2 ATPases, N-terminal domain"/>
    <property type="match status" value="1"/>
</dbReference>
<evidence type="ECO:0000313" key="13">
    <source>
        <dbReference type="Proteomes" id="UP000515158"/>
    </source>
</evidence>
<reference evidence="14 15" key="1">
    <citation type="submission" date="2025-04" db="UniProtKB">
        <authorList>
            <consortium name="RefSeq"/>
        </authorList>
    </citation>
    <scope>IDENTIFICATION</scope>
    <source>
        <tissue evidence="14 15">Total insect</tissue>
    </source>
</reference>
<dbReference type="Pfam" id="PF00176">
    <property type="entry name" value="SNF2-rel_dom"/>
    <property type="match status" value="1"/>
</dbReference>
<dbReference type="PROSITE" id="PS51192">
    <property type="entry name" value="HELICASE_ATP_BIND_1"/>
    <property type="match status" value="1"/>
</dbReference>
<dbReference type="InterPro" id="IPR001650">
    <property type="entry name" value="Helicase_C-like"/>
</dbReference>
<protein>
    <recommendedName>
        <fullName evidence="2">DNA repair and recombination protein RAD54-like</fullName>
    </recommendedName>
    <alternativeName>
        <fullName evidence="9">Protein okra</fullName>
    </alternativeName>
</protein>
<feature type="compositionally biased region" description="Basic and acidic residues" evidence="10">
    <location>
        <begin position="87"/>
        <end position="96"/>
    </location>
</feature>
<accession>A0A6P8ZY72</accession>
<dbReference type="KEGG" id="tpal:117650853"/>
<dbReference type="GO" id="GO:0015616">
    <property type="term" value="F:DNA translocase activity"/>
    <property type="evidence" value="ECO:0007669"/>
    <property type="project" value="TreeGrafter"/>
</dbReference>
<dbReference type="PANTHER" id="PTHR45629">
    <property type="entry name" value="SNF2/RAD54 FAMILY MEMBER"/>
    <property type="match status" value="1"/>
</dbReference>
<feature type="domain" description="Helicase ATP-binding" evidence="11">
    <location>
        <begin position="298"/>
        <end position="465"/>
    </location>
</feature>
<dbReference type="RefSeq" id="XP_034250354.1">
    <property type="nucleotide sequence ID" value="XM_034394463.1"/>
</dbReference>
<evidence type="ECO:0000256" key="1">
    <source>
        <dbReference type="ARBA" id="ARBA00011467"/>
    </source>
</evidence>
<keyword evidence="6" id="KW-0469">Meiosis</keyword>
<feature type="region of interest" description="Disordered" evidence="10">
    <location>
        <begin position="1"/>
        <end position="58"/>
    </location>
</feature>
<dbReference type="GO" id="GO:0005524">
    <property type="term" value="F:ATP binding"/>
    <property type="evidence" value="ECO:0007669"/>
    <property type="project" value="InterPro"/>
</dbReference>
<keyword evidence="3" id="KW-0132">Cell division</keyword>
<evidence type="ECO:0000256" key="5">
    <source>
        <dbReference type="ARBA" id="ARBA00022801"/>
    </source>
</evidence>
<evidence type="ECO:0000256" key="3">
    <source>
        <dbReference type="ARBA" id="ARBA00022618"/>
    </source>
</evidence>
<evidence type="ECO:0000256" key="10">
    <source>
        <dbReference type="SAM" id="MobiDB-lite"/>
    </source>
</evidence>
<comment type="subunit">
    <text evidence="1">Interacts (via N-terminus) with spn-A/Rad51.</text>
</comment>
<evidence type="ECO:0000256" key="7">
    <source>
        <dbReference type="ARBA" id="ARBA00023306"/>
    </source>
</evidence>
<gene>
    <name evidence="14 15" type="primary">LOC117650853</name>
</gene>
<dbReference type="GeneID" id="117650853"/>
<name>A0A6P8ZY72_THRPL</name>
<evidence type="ECO:0000256" key="4">
    <source>
        <dbReference type="ARBA" id="ARBA00022776"/>
    </source>
</evidence>
<dbReference type="SMART" id="SM00487">
    <property type="entry name" value="DEXDc"/>
    <property type="match status" value="1"/>
</dbReference>
<keyword evidence="7" id="KW-0131">Cell cycle</keyword>
<dbReference type="InterPro" id="IPR049730">
    <property type="entry name" value="SNF2/RAD54-like_C"/>
</dbReference>
<dbReference type="GO" id="GO:0007131">
    <property type="term" value="P:reciprocal meiotic recombination"/>
    <property type="evidence" value="ECO:0007669"/>
    <property type="project" value="TreeGrafter"/>
</dbReference>
<feature type="compositionally biased region" description="Low complexity" evidence="10">
    <location>
        <begin position="24"/>
        <end position="37"/>
    </location>
</feature>
<evidence type="ECO:0000313" key="14">
    <source>
        <dbReference type="RefSeq" id="XP_034250353.1"/>
    </source>
</evidence>
<keyword evidence="5" id="KW-0378">Hydrolase</keyword>
<dbReference type="AlphaFoldDB" id="A0A6P8ZY72"/>
<dbReference type="InterPro" id="IPR038718">
    <property type="entry name" value="SNF2-like_sf"/>
</dbReference>
<evidence type="ECO:0000256" key="9">
    <source>
        <dbReference type="ARBA" id="ARBA00029956"/>
    </source>
</evidence>
<evidence type="ECO:0000259" key="12">
    <source>
        <dbReference type="PROSITE" id="PS51194"/>
    </source>
</evidence>
<evidence type="ECO:0000259" key="11">
    <source>
        <dbReference type="PROSITE" id="PS51192"/>
    </source>
</evidence>